<evidence type="ECO:0000256" key="2">
    <source>
        <dbReference type="SAM" id="MobiDB-lite"/>
    </source>
</evidence>
<dbReference type="Gene3D" id="3.10.20.90">
    <property type="entry name" value="Phosphatidylinositol 3-kinase Catalytic Subunit, Chain A, domain 1"/>
    <property type="match status" value="1"/>
</dbReference>
<dbReference type="Pfam" id="PF24842">
    <property type="entry name" value="UFD1_N2"/>
    <property type="match status" value="1"/>
</dbReference>
<organism evidence="4 5">
    <name type="scientific">Edaphochlamys debaryana</name>
    <dbReference type="NCBI Taxonomy" id="47281"/>
    <lineage>
        <taxon>Eukaryota</taxon>
        <taxon>Viridiplantae</taxon>
        <taxon>Chlorophyta</taxon>
        <taxon>core chlorophytes</taxon>
        <taxon>Chlorophyceae</taxon>
        <taxon>CS clade</taxon>
        <taxon>Chlamydomonadales</taxon>
        <taxon>Chlamydomonadales incertae sedis</taxon>
        <taxon>Edaphochlamys</taxon>
    </lineage>
</organism>
<reference evidence="4" key="1">
    <citation type="journal article" date="2020" name="bioRxiv">
        <title>Comparative genomics of Chlamydomonas.</title>
        <authorList>
            <person name="Craig R.J."/>
            <person name="Hasan A.R."/>
            <person name="Ness R.W."/>
            <person name="Keightley P.D."/>
        </authorList>
    </citation>
    <scope>NUCLEOTIDE SEQUENCE</scope>
    <source>
        <strain evidence="4">CCAP 11/70</strain>
    </source>
</reference>
<dbReference type="GO" id="GO:0031593">
    <property type="term" value="F:polyubiquitin modification-dependent protein binding"/>
    <property type="evidence" value="ECO:0007669"/>
    <property type="project" value="TreeGrafter"/>
</dbReference>
<proteinExistence type="predicted"/>
<feature type="compositionally biased region" description="Basic and acidic residues" evidence="2">
    <location>
        <begin position="60"/>
        <end position="69"/>
    </location>
</feature>
<dbReference type="AlphaFoldDB" id="A0A835YBM5"/>
<dbReference type="InterPro" id="IPR029071">
    <property type="entry name" value="Ubiquitin-like_domsf"/>
</dbReference>
<dbReference type="Gene3D" id="2.40.40.50">
    <property type="entry name" value="Ubiquitin fusion degradation protein UFD1, N-terminal domain"/>
    <property type="match status" value="1"/>
</dbReference>
<dbReference type="OrthoDB" id="422728at2759"/>
<feature type="compositionally biased region" description="Low complexity" evidence="2">
    <location>
        <begin position="375"/>
        <end position="389"/>
    </location>
</feature>
<accession>A0A835YBM5</accession>
<dbReference type="GO" id="GO:0036503">
    <property type="term" value="P:ERAD pathway"/>
    <property type="evidence" value="ECO:0007669"/>
    <property type="project" value="TreeGrafter"/>
</dbReference>
<dbReference type="PANTHER" id="PTHR12555:SF13">
    <property type="entry name" value="UBIQUITIN RECOGNITION FACTOR IN ER-ASSOCIATED DEGRADATION PROTEIN 1"/>
    <property type="match status" value="1"/>
</dbReference>
<comment type="caution">
    <text evidence="4">The sequence shown here is derived from an EMBL/GenBank/DDBJ whole genome shotgun (WGS) entry which is preliminary data.</text>
</comment>
<dbReference type="PANTHER" id="PTHR12555">
    <property type="entry name" value="UBIQUITIN FUSION DEGRADATON PROTEIN 1"/>
    <property type="match status" value="1"/>
</dbReference>
<dbReference type="GO" id="GO:0034098">
    <property type="term" value="C:VCP-NPL4-UFD1 AAA ATPase complex"/>
    <property type="evidence" value="ECO:0007669"/>
    <property type="project" value="TreeGrafter"/>
</dbReference>
<dbReference type="InterPro" id="IPR055418">
    <property type="entry name" value="UFD1_N2"/>
</dbReference>
<evidence type="ECO:0000313" key="4">
    <source>
        <dbReference type="EMBL" id="KAG2499965.1"/>
    </source>
</evidence>
<dbReference type="Proteomes" id="UP000612055">
    <property type="component" value="Unassembled WGS sequence"/>
</dbReference>
<feature type="region of interest" description="Disordered" evidence="2">
    <location>
        <begin position="480"/>
        <end position="502"/>
    </location>
</feature>
<dbReference type="CDD" id="cd01767">
    <property type="entry name" value="UBX"/>
    <property type="match status" value="1"/>
</dbReference>
<feature type="region of interest" description="Disordered" evidence="2">
    <location>
        <begin position="375"/>
        <end position="394"/>
    </location>
</feature>
<dbReference type="GO" id="GO:0006511">
    <property type="term" value="P:ubiquitin-dependent protein catabolic process"/>
    <property type="evidence" value="ECO:0007669"/>
    <property type="project" value="InterPro"/>
</dbReference>
<keyword evidence="1" id="KW-0175">Coiled coil</keyword>
<sequence length="502" mass="53181">MFSNSELQARANRLLSEQKARAEKERQRLEKERILKERQRAREQEREEDARRKRLEAQQAEERAREAEFEERERNRGVFLRLELQALPADEAAVQAKGVRRSRDKILLPPSAGASLMDQDASKNGAMLFEVALPGAESIPAPPSAASASTSASTGAAPSSAVLSAALASTSTPATSGPAGWVPGRTHAGVLEFTAPEGTVLLPRKVVQSLYGSLDAVPRGTVVVTYRRLEKGDYVRLQPMSHGFHEAMGEGLREALEGELLSHSTLTEGDWVTVTADGRDWPLRVQELTPCPAVSVLDVDIAADVVPSLEAEEYLRRWEEEQAAAAARLAALAAERAEREAAEAAAAAAAAAEAEAAAAAAAQAREAHRLLLASSLPPEPEPSTSGSGSQAPVTCAFTLPEGSRIVRRFTPDTAVQVLYDFVDSRGAGGWDRGSYQLVTRMPRRVVGLEEAGAGRTVAELGLGQGGPEALLLEALAPPEAAAKGEPMEVDGSAAAGKGMAAA</sequence>
<evidence type="ECO:0000256" key="1">
    <source>
        <dbReference type="SAM" id="Coils"/>
    </source>
</evidence>
<dbReference type="PROSITE" id="PS50033">
    <property type="entry name" value="UBX"/>
    <property type="match status" value="1"/>
</dbReference>
<dbReference type="SMART" id="SM00166">
    <property type="entry name" value="UBX"/>
    <property type="match status" value="1"/>
</dbReference>
<keyword evidence="5" id="KW-1185">Reference proteome</keyword>
<dbReference type="InterPro" id="IPR004854">
    <property type="entry name" value="Ufd1-like"/>
</dbReference>
<dbReference type="Gene3D" id="3.10.330.10">
    <property type="match status" value="1"/>
</dbReference>
<evidence type="ECO:0000313" key="5">
    <source>
        <dbReference type="Proteomes" id="UP000612055"/>
    </source>
</evidence>
<protein>
    <recommendedName>
        <fullName evidence="3">UBX domain-containing protein</fullName>
    </recommendedName>
</protein>
<feature type="region of interest" description="Disordered" evidence="2">
    <location>
        <begin position="16"/>
        <end position="69"/>
    </location>
</feature>
<gene>
    <name evidence="4" type="ORF">HYH03_002250</name>
</gene>
<feature type="domain" description="UBX" evidence="3">
    <location>
        <begin position="397"/>
        <end position="462"/>
    </location>
</feature>
<feature type="compositionally biased region" description="Low complexity" evidence="2">
    <location>
        <begin position="491"/>
        <end position="502"/>
    </location>
</feature>
<evidence type="ECO:0000259" key="3">
    <source>
        <dbReference type="PROSITE" id="PS50033"/>
    </source>
</evidence>
<dbReference type="InterPro" id="IPR001012">
    <property type="entry name" value="UBX_dom"/>
</dbReference>
<dbReference type="SUPFAM" id="SSF54236">
    <property type="entry name" value="Ubiquitin-like"/>
    <property type="match status" value="1"/>
</dbReference>
<dbReference type="Pfam" id="PF00789">
    <property type="entry name" value="UBX"/>
    <property type="match status" value="1"/>
</dbReference>
<feature type="coiled-coil region" evidence="1">
    <location>
        <begin position="315"/>
        <end position="354"/>
    </location>
</feature>
<dbReference type="InterPro" id="IPR042299">
    <property type="entry name" value="Ufd1-like_Nn"/>
</dbReference>
<dbReference type="EMBL" id="JAEHOE010000005">
    <property type="protein sequence ID" value="KAG2499965.1"/>
    <property type="molecule type" value="Genomic_DNA"/>
</dbReference>
<feature type="compositionally biased region" description="Basic and acidic residues" evidence="2">
    <location>
        <begin position="16"/>
        <end position="51"/>
    </location>
</feature>
<name>A0A835YBM5_9CHLO</name>